<keyword evidence="3" id="KW-1185">Reference proteome</keyword>
<gene>
    <name evidence="2" type="ORF">ACFP1M_09445</name>
</gene>
<evidence type="ECO:0000256" key="1">
    <source>
        <dbReference type="SAM" id="SignalP"/>
    </source>
</evidence>
<dbReference type="Gene3D" id="2.60.120.200">
    <property type="match status" value="1"/>
</dbReference>
<feature type="chain" id="PRO_5045181761" description="WxL domain-containing protein" evidence="1">
    <location>
        <begin position="27"/>
        <end position="715"/>
    </location>
</feature>
<evidence type="ECO:0000313" key="3">
    <source>
        <dbReference type="Proteomes" id="UP001596258"/>
    </source>
</evidence>
<sequence length="715" mass="74812">MKKRWGWLIALAAIWGLGGGSIVSQASDTAVSDDLPASFALNGIFNTTSKIPNVTNNATLVTNNHGLQLTSGATSQNGAAWATSDNKFDLSKNGRFSMWLYFGKNGASNSGQGMAFVMQNAGATGFTAFPSAAKPAGQSLGVWGVDYDNTATDAKAVAASAIQKSWALEFDEQVNNNRDGGNNSGLDYNYPYEDEQHVASNYPGETTSYARNGTQSSGNKYYYRLIHQGAFVTTLSDGAWHHVTLDWTAPTGTSDTGTMTYTLGDKNPTTGASQTPTNTKTVSVDLTKLGINATDSTKQVYWGFTGTSTTLTANNVVAFEHIPGLVNASSAVTVTDQSTGKTISDGDTVNGNDALAYTYKLNYDGGNQTWQNIEAQLPRPAGVTFSAGTITYADGSTETLSSSELNSSTLAHTLGKNLSTANASATITLTGQANAVTSQTSVASTIGHFNGSNEISSVTTPSYTIFPARQWILAVSSGSTMTAQPGQSVKVTGSVAVDSSADDETVTNKDVTMHASLDNGYTIDDFTLNGSSSDPDEEGVFNLTIPADKLVTGVNKLTLYTTDDRGNKSKEVSVTITVTGTLAFKNVNPKSSFVTTRLAGTSTLIGRNADWDVSVTNARGKGSEWSVTAQASDFTDPDTATKLAGEAVWVDASGNTSSLTQAQVIASGTNTAASQTTNIVDDWGNAGGIMLKTNSDAISGDYQGTITWTLSNTLN</sequence>
<feature type="signal peptide" evidence="1">
    <location>
        <begin position="1"/>
        <end position="26"/>
    </location>
</feature>
<dbReference type="InterPro" id="IPR013320">
    <property type="entry name" value="ConA-like_dom_sf"/>
</dbReference>
<reference evidence="3" key="1">
    <citation type="journal article" date="2019" name="Int. J. Syst. Evol. Microbiol.">
        <title>The Global Catalogue of Microorganisms (GCM) 10K type strain sequencing project: providing services to taxonomists for standard genome sequencing and annotation.</title>
        <authorList>
            <consortium name="The Broad Institute Genomics Platform"/>
            <consortium name="The Broad Institute Genome Sequencing Center for Infectious Disease"/>
            <person name="Wu L."/>
            <person name="Ma J."/>
        </authorList>
    </citation>
    <scope>NUCLEOTIDE SEQUENCE [LARGE SCALE GENOMIC DNA]</scope>
    <source>
        <strain evidence="3">CCM 8893</strain>
    </source>
</reference>
<dbReference type="RefSeq" id="WP_125576294.1">
    <property type="nucleotide sequence ID" value="NZ_JBHSSO010000067.1"/>
</dbReference>
<evidence type="ECO:0000313" key="2">
    <source>
        <dbReference type="EMBL" id="MFC6290393.1"/>
    </source>
</evidence>
<name>A0ABW1UCK7_9LACO</name>
<proteinExistence type="predicted"/>
<protein>
    <recommendedName>
        <fullName evidence="4">WxL domain-containing protein</fullName>
    </recommendedName>
</protein>
<dbReference type="EMBL" id="JBHSSO010000067">
    <property type="protein sequence ID" value="MFC6290393.1"/>
    <property type="molecule type" value="Genomic_DNA"/>
</dbReference>
<organism evidence="2 3">
    <name type="scientific">Levilactobacillus angrenensis</name>
    <dbReference type="NCBI Taxonomy" id="2486020"/>
    <lineage>
        <taxon>Bacteria</taxon>
        <taxon>Bacillati</taxon>
        <taxon>Bacillota</taxon>
        <taxon>Bacilli</taxon>
        <taxon>Lactobacillales</taxon>
        <taxon>Lactobacillaceae</taxon>
        <taxon>Levilactobacillus</taxon>
    </lineage>
</organism>
<dbReference type="SUPFAM" id="SSF49899">
    <property type="entry name" value="Concanavalin A-like lectins/glucanases"/>
    <property type="match status" value="1"/>
</dbReference>
<keyword evidence="1" id="KW-0732">Signal</keyword>
<evidence type="ECO:0008006" key="4">
    <source>
        <dbReference type="Google" id="ProtNLM"/>
    </source>
</evidence>
<comment type="caution">
    <text evidence="2">The sequence shown here is derived from an EMBL/GenBank/DDBJ whole genome shotgun (WGS) entry which is preliminary data.</text>
</comment>
<accession>A0ABW1UCK7</accession>
<dbReference type="Proteomes" id="UP001596258">
    <property type="component" value="Unassembled WGS sequence"/>
</dbReference>